<organism evidence="3 4">
    <name type="scientific">Bacillus spongiae</name>
    <dbReference type="NCBI Taxonomy" id="2683610"/>
    <lineage>
        <taxon>Bacteria</taxon>
        <taxon>Bacillati</taxon>
        <taxon>Bacillota</taxon>
        <taxon>Bacilli</taxon>
        <taxon>Bacillales</taxon>
        <taxon>Bacillaceae</taxon>
        <taxon>Bacillus</taxon>
    </lineage>
</organism>
<keyword evidence="1" id="KW-0812">Transmembrane</keyword>
<comment type="caution">
    <text evidence="3">The sequence shown here is derived from an EMBL/GenBank/DDBJ whole genome shotgun (WGS) entry which is preliminary data.</text>
</comment>
<keyword evidence="1" id="KW-1133">Transmembrane helix</keyword>
<feature type="transmembrane region" description="Helical" evidence="1">
    <location>
        <begin position="7"/>
        <end position="23"/>
    </location>
</feature>
<reference evidence="3 4" key="1">
    <citation type="journal article" date="2018" name="J. Microbiol.">
        <title>Bacillus spongiae sp. nov., isolated from sponge of Jeju Island.</title>
        <authorList>
            <person name="Lee G.E."/>
            <person name="Im W.T."/>
            <person name="Park J.S."/>
        </authorList>
    </citation>
    <scope>NUCLEOTIDE SEQUENCE [LARGE SCALE GENOMIC DNA]</scope>
    <source>
        <strain evidence="3 4">135PIL107-10</strain>
    </source>
</reference>
<dbReference type="EMBL" id="JBBAXC010000029">
    <property type="protein sequence ID" value="MEI5909535.1"/>
    <property type="molecule type" value="Genomic_DNA"/>
</dbReference>
<evidence type="ECO:0000313" key="3">
    <source>
        <dbReference type="EMBL" id="MEI5909535.1"/>
    </source>
</evidence>
<feature type="transmembrane region" description="Helical" evidence="1">
    <location>
        <begin position="71"/>
        <end position="95"/>
    </location>
</feature>
<sequence>MKKNRFKFCFDLTIAITFILLFAPGVTSIAFHEIASIFLGAALIIHLVLNKEWIIGMSKKMFSRRIKGKSLLSYVLNFTLLLVMFIIMVSGLLISEVIFPNFRHFPSINWVALHIVSAVLGLLIVGIHLGLHWNWIKQIGNQQPKLKKLLSFRKPSIKKLSRLILIIGTIFLFVQIFKLTFVSIELFSGPSLGGEEIQGNENHFSVNLVGILPVFAIYSFLLGSIAFYTHLLEKRTINKKRTRTS</sequence>
<proteinExistence type="predicted"/>
<feature type="transmembrane region" description="Helical" evidence="1">
    <location>
        <begin position="107"/>
        <end position="131"/>
    </location>
</feature>
<feature type="transmembrane region" description="Helical" evidence="1">
    <location>
        <begin position="29"/>
        <end position="50"/>
    </location>
</feature>
<keyword evidence="4" id="KW-1185">Reference proteome</keyword>
<dbReference type="RefSeq" id="WP_336588977.1">
    <property type="nucleotide sequence ID" value="NZ_JBBAXC010000029.1"/>
</dbReference>
<evidence type="ECO:0000259" key="2">
    <source>
        <dbReference type="Pfam" id="PF14358"/>
    </source>
</evidence>
<feature type="transmembrane region" description="Helical" evidence="1">
    <location>
        <begin position="204"/>
        <end position="231"/>
    </location>
</feature>
<evidence type="ECO:0000256" key="1">
    <source>
        <dbReference type="SAM" id="Phobius"/>
    </source>
</evidence>
<feature type="domain" description="Flavinylation-associated cytochrome" evidence="2">
    <location>
        <begin position="75"/>
        <end position="133"/>
    </location>
</feature>
<keyword evidence="1" id="KW-0472">Membrane</keyword>
<dbReference type="InterPro" id="IPR025517">
    <property type="entry name" value="DUF4405"/>
</dbReference>
<dbReference type="Proteomes" id="UP001312865">
    <property type="component" value="Unassembled WGS sequence"/>
</dbReference>
<feature type="transmembrane region" description="Helical" evidence="1">
    <location>
        <begin position="163"/>
        <end position="184"/>
    </location>
</feature>
<name>A0ABU8HJG6_9BACI</name>
<dbReference type="Pfam" id="PF14358">
    <property type="entry name" value="DUF4405"/>
    <property type="match status" value="1"/>
</dbReference>
<protein>
    <submittedName>
        <fullName evidence="3">DUF4405 domain-containing protein</fullName>
    </submittedName>
</protein>
<evidence type="ECO:0000313" key="4">
    <source>
        <dbReference type="Proteomes" id="UP001312865"/>
    </source>
</evidence>
<accession>A0ABU8HJG6</accession>
<gene>
    <name evidence="3" type="ORF">WAK64_21145</name>
</gene>